<reference evidence="3 4" key="1">
    <citation type="submission" date="2017-07" db="EMBL/GenBank/DDBJ databases">
        <title>Complete genome sequence of Oryzomicrobium terrae TPP412.</title>
        <authorList>
            <person name="Chiu L.-W."/>
            <person name="Lo K.-J."/>
            <person name="Tsai Y.-M."/>
            <person name="Lin S.-S."/>
            <person name="Kuo C.-H."/>
            <person name="Liu C.-T."/>
        </authorList>
    </citation>
    <scope>NUCLEOTIDE SEQUENCE [LARGE SCALE GENOMIC DNA]</scope>
    <source>
        <strain evidence="3 4">TPP412</strain>
    </source>
</reference>
<sequence>MRTKLLLVALTAAAALSGCVVAPAGRPYYGGPVYSEPVMVAPPPPRVEYVGPPPVVGQVWIGGFWNWTGQRHDWVPGHWENPRPGYTWTPHRWERAGDGWRHAGGHWEEDRGRGERRDWR</sequence>
<organism evidence="3 4">
    <name type="scientific">Oryzomicrobium terrae</name>
    <dbReference type="NCBI Taxonomy" id="1735038"/>
    <lineage>
        <taxon>Bacteria</taxon>
        <taxon>Pseudomonadati</taxon>
        <taxon>Pseudomonadota</taxon>
        <taxon>Betaproteobacteria</taxon>
        <taxon>Rhodocyclales</taxon>
        <taxon>Rhodocyclaceae</taxon>
        <taxon>Oryzomicrobium</taxon>
    </lineage>
</organism>
<feature type="signal peptide" evidence="2">
    <location>
        <begin position="1"/>
        <end position="24"/>
    </location>
</feature>
<dbReference type="Pfam" id="PF12779">
    <property type="entry name" value="WXXGXW"/>
    <property type="match status" value="2"/>
</dbReference>
<evidence type="ECO:0000313" key="4">
    <source>
        <dbReference type="Proteomes" id="UP000323671"/>
    </source>
</evidence>
<dbReference type="PROSITE" id="PS51257">
    <property type="entry name" value="PROKAR_LIPOPROTEIN"/>
    <property type="match status" value="1"/>
</dbReference>
<evidence type="ECO:0000313" key="3">
    <source>
        <dbReference type="EMBL" id="QEL63853.1"/>
    </source>
</evidence>
<proteinExistence type="predicted"/>
<gene>
    <name evidence="3" type="ORF">OTERR_03770</name>
</gene>
<keyword evidence="4" id="KW-1185">Reference proteome</keyword>
<evidence type="ECO:0000256" key="2">
    <source>
        <dbReference type="SAM" id="SignalP"/>
    </source>
</evidence>
<dbReference type="InterPro" id="IPR024447">
    <property type="entry name" value="YXWGXW_rpt"/>
</dbReference>
<protein>
    <recommendedName>
        <fullName evidence="5">YXWGXW repeat-containing protein</fullName>
    </recommendedName>
</protein>
<feature type="chain" id="PRO_5023069394" description="YXWGXW repeat-containing protein" evidence="2">
    <location>
        <begin position="25"/>
        <end position="120"/>
    </location>
</feature>
<evidence type="ECO:0008006" key="5">
    <source>
        <dbReference type="Google" id="ProtNLM"/>
    </source>
</evidence>
<dbReference type="RefSeq" id="WP_054620019.1">
    <property type="nucleotide sequence ID" value="NZ_CP022579.1"/>
</dbReference>
<dbReference type="AlphaFoldDB" id="A0A5C1E4R2"/>
<name>A0A5C1E4R2_9RHOO</name>
<accession>A0A5C1E4R2</accession>
<feature type="region of interest" description="Disordered" evidence="1">
    <location>
        <begin position="100"/>
        <end position="120"/>
    </location>
</feature>
<evidence type="ECO:0000256" key="1">
    <source>
        <dbReference type="SAM" id="MobiDB-lite"/>
    </source>
</evidence>
<dbReference type="KEGG" id="otr:OTERR_03770"/>
<keyword evidence="2" id="KW-0732">Signal</keyword>
<dbReference type="Proteomes" id="UP000323671">
    <property type="component" value="Chromosome"/>
</dbReference>
<dbReference type="EMBL" id="CP022579">
    <property type="protein sequence ID" value="QEL63853.1"/>
    <property type="molecule type" value="Genomic_DNA"/>
</dbReference>